<comment type="function">
    <text evidence="7">Transcriptional repressor of the nikABCDE operon. Is active in the presence of excessive concentrations of intracellular nickel.</text>
</comment>
<dbReference type="CDD" id="cd22231">
    <property type="entry name" value="RHH_NikR_HicB-like"/>
    <property type="match status" value="1"/>
</dbReference>
<dbReference type="InterPro" id="IPR050192">
    <property type="entry name" value="CopG/NikR_regulator"/>
</dbReference>
<feature type="binding site" evidence="8">
    <location>
        <position position="88"/>
    </location>
    <ligand>
        <name>Ni(2+)</name>
        <dbReference type="ChEBI" id="CHEBI:49786"/>
    </ligand>
</feature>
<dbReference type="AlphaFoldDB" id="A0A9X1YAU8"/>
<dbReference type="GO" id="GO:0010045">
    <property type="term" value="P:response to nickel cation"/>
    <property type="evidence" value="ECO:0007669"/>
    <property type="project" value="InterPro"/>
</dbReference>
<name>A0A9X1YAU8_9PROT</name>
<dbReference type="NCBIfam" id="NF002815">
    <property type="entry name" value="PRK02967.1"/>
    <property type="match status" value="1"/>
</dbReference>
<protein>
    <recommendedName>
        <fullName evidence="8">Putative nickel-responsive regulator</fullName>
    </recommendedName>
</protein>
<feature type="binding site" evidence="8">
    <location>
        <position position="96"/>
    </location>
    <ligand>
        <name>Ni(2+)</name>
        <dbReference type="ChEBI" id="CHEBI:49786"/>
    </ligand>
</feature>
<evidence type="ECO:0000256" key="3">
    <source>
        <dbReference type="ARBA" id="ARBA00022723"/>
    </source>
</evidence>
<keyword evidence="4 8" id="KW-0805">Transcription regulation</keyword>
<dbReference type="InterPro" id="IPR002145">
    <property type="entry name" value="CopG"/>
</dbReference>
<dbReference type="GO" id="GO:0003700">
    <property type="term" value="F:DNA-binding transcription factor activity"/>
    <property type="evidence" value="ECO:0007669"/>
    <property type="project" value="UniProtKB-UniRule"/>
</dbReference>
<keyword evidence="2 8" id="KW-0533">Nickel</keyword>
<organism evidence="11 12">
    <name type="scientific">Roseomonas acroporae</name>
    <dbReference type="NCBI Taxonomy" id="2937791"/>
    <lineage>
        <taxon>Bacteria</taxon>
        <taxon>Pseudomonadati</taxon>
        <taxon>Pseudomonadota</taxon>
        <taxon>Alphaproteobacteria</taxon>
        <taxon>Acetobacterales</taxon>
        <taxon>Roseomonadaceae</taxon>
        <taxon>Roseomonas</taxon>
    </lineage>
</organism>
<feature type="binding site" evidence="8">
    <location>
        <position position="77"/>
    </location>
    <ligand>
        <name>Ni(2+)</name>
        <dbReference type="ChEBI" id="CHEBI:49786"/>
    </ligand>
</feature>
<dbReference type="NCBIfam" id="NF003381">
    <property type="entry name" value="PRK04460.1"/>
    <property type="match status" value="1"/>
</dbReference>
<evidence type="ECO:0000256" key="7">
    <source>
        <dbReference type="ARBA" id="ARBA00024723"/>
    </source>
</evidence>
<dbReference type="Gene3D" id="3.30.70.1150">
    <property type="entry name" value="ACT-like. Chain A, domain 2"/>
    <property type="match status" value="1"/>
</dbReference>
<evidence type="ECO:0000256" key="5">
    <source>
        <dbReference type="ARBA" id="ARBA00023125"/>
    </source>
</evidence>
<keyword evidence="3 8" id="KW-0479">Metal-binding</keyword>
<reference evidence="11" key="1">
    <citation type="submission" date="2022-04" db="EMBL/GenBank/DDBJ databases">
        <title>Roseomonas acroporae sp. nov., isolated from coral Acropora digitifera.</title>
        <authorList>
            <person name="Sun H."/>
        </authorList>
    </citation>
    <scope>NUCLEOTIDE SEQUENCE</scope>
    <source>
        <strain evidence="11">NAR14</strain>
    </source>
</reference>
<keyword evidence="6 8" id="KW-0804">Transcription</keyword>
<gene>
    <name evidence="11" type="primary">nikR</name>
    <name evidence="11" type="ORF">M0638_14210</name>
</gene>
<dbReference type="InterPro" id="IPR027271">
    <property type="entry name" value="Acetolactate_synth/TF_NikR_C"/>
</dbReference>
<evidence type="ECO:0000259" key="10">
    <source>
        <dbReference type="Pfam" id="PF08753"/>
    </source>
</evidence>
<evidence type="ECO:0000313" key="12">
    <source>
        <dbReference type="Proteomes" id="UP001139516"/>
    </source>
</evidence>
<dbReference type="HAMAP" id="MF_00476">
    <property type="entry name" value="NikR"/>
    <property type="match status" value="1"/>
</dbReference>
<keyword evidence="12" id="KW-1185">Reference proteome</keyword>
<dbReference type="NCBIfam" id="TIGR02793">
    <property type="entry name" value="nikR"/>
    <property type="match status" value="1"/>
</dbReference>
<dbReference type="EMBL" id="JALPRX010000060">
    <property type="protein sequence ID" value="MCK8785540.1"/>
    <property type="molecule type" value="Genomic_DNA"/>
</dbReference>
<comment type="similarity">
    <text evidence="1 8">Belongs to the transcriptional regulatory CopG/NikR family.</text>
</comment>
<dbReference type="SUPFAM" id="SSF55021">
    <property type="entry name" value="ACT-like"/>
    <property type="match status" value="1"/>
</dbReference>
<sequence length="147" mass="16045">MQRVTISIDDDLLETVDALCARRGYASRSEAVRDLVRDALARERLPGDGDAACVAALTYVYDHETRELPRRLTHAQHHHADLSVATLHVHLDRHDCLEVAVLRGPVGAVRAFADAVVTQRGVRHGQLQLIPAAGQAGHVAGEPGRER</sequence>
<dbReference type="PANTHER" id="PTHR34719">
    <property type="entry name" value="NICKEL-RESPONSIVE REGULATOR"/>
    <property type="match status" value="1"/>
</dbReference>
<feature type="domain" description="Transcription factor NikR nickel binding C-terminal" evidence="10">
    <location>
        <begin position="54"/>
        <end position="130"/>
    </location>
</feature>
<dbReference type="InterPro" id="IPR014864">
    <property type="entry name" value="TF_NikR_Ni-bd_C"/>
</dbReference>
<evidence type="ECO:0000259" key="9">
    <source>
        <dbReference type="Pfam" id="PF01402"/>
    </source>
</evidence>
<dbReference type="InterPro" id="IPR014160">
    <property type="entry name" value="Nickel_NikR_proteobac"/>
</dbReference>
<dbReference type="Proteomes" id="UP001139516">
    <property type="component" value="Unassembled WGS sequence"/>
</dbReference>
<dbReference type="Pfam" id="PF08753">
    <property type="entry name" value="NikR_C"/>
    <property type="match status" value="1"/>
</dbReference>
<evidence type="ECO:0000256" key="6">
    <source>
        <dbReference type="ARBA" id="ARBA00023163"/>
    </source>
</evidence>
<dbReference type="InterPro" id="IPR022988">
    <property type="entry name" value="Ni_resp_reg_NikR"/>
</dbReference>
<dbReference type="Gene3D" id="1.10.1220.10">
    <property type="entry name" value="Met repressor-like"/>
    <property type="match status" value="1"/>
</dbReference>
<comment type="function">
    <text evidence="8">Transcriptional regulator.</text>
</comment>
<comment type="caution">
    <text evidence="11">The sequence shown here is derived from an EMBL/GenBank/DDBJ whole genome shotgun (WGS) entry which is preliminary data.</text>
</comment>
<evidence type="ECO:0000313" key="11">
    <source>
        <dbReference type="EMBL" id="MCK8785540.1"/>
    </source>
</evidence>
<keyword evidence="5 8" id="KW-0238">DNA-binding</keyword>
<dbReference type="Pfam" id="PF01402">
    <property type="entry name" value="RHH_1"/>
    <property type="match status" value="1"/>
</dbReference>
<evidence type="ECO:0000256" key="2">
    <source>
        <dbReference type="ARBA" id="ARBA00022596"/>
    </source>
</evidence>
<dbReference type="GO" id="GO:0003677">
    <property type="term" value="F:DNA binding"/>
    <property type="evidence" value="ECO:0007669"/>
    <property type="project" value="UniProtKB-KW"/>
</dbReference>
<dbReference type="InterPro" id="IPR045865">
    <property type="entry name" value="ACT-like_dom_sf"/>
</dbReference>
<evidence type="ECO:0000256" key="1">
    <source>
        <dbReference type="ARBA" id="ARBA00008478"/>
    </source>
</evidence>
<dbReference type="RefSeq" id="WP_248667663.1">
    <property type="nucleotide sequence ID" value="NZ_JALPRX010000060.1"/>
</dbReference>
<dbReference type="GO" id="GO:0016151">
    <property type="term" value="F:nickel cation binding"/>
    <property type="evidence" value="ECO:0007669"/>
    <property type="project" value="UniProtKB-UniRule"/>
</dbReference>
<evidence type="ECO:0000256" key="4">
    <source>
        <dbReference type="ARBA" id="ARBA00023015"/>
    </source>
</evidence>
<feature type="binding site" evidence="8">
    <location>
        <position position="90"/>
    </location>
    <ligand>
        <name>Ni(2+)</name>
        <dbReference type="ChEBI" id="CHEBI:49786"/>
    </ligand>
</feature>
<accession>A0A9X1YAU8</accession>
<comment type="cofactor">
    <cofactor evidence="8">
        <name>Ni(2+)</name>
        <dbReference type="ChEBI" id="CHEBI:49786"/>
    </cofactor>
    <text evidence="8">Binds 1 nickel ion per subunit.</text>
</comment>
<dbReference type="PANTHER" id="PTHR34719:SF2">
    <property type="entry name" value="NICKEL-RESPONSIVE REGULATOR"/>
    <property type="match status" value="1"/>
</dbReference>
<proteinExistence type="inferred from homology"/>
<dbReference type="InterPro" id="IPR010985">
    <property type="entry name" value="Ribbon_hlx_hlx"/>
</dbReference>
<feature type="domain" description="Ribbon-helix-helix protein CopG" evidence="9">
    <location>
        <begin position="3"/>
        <end position="43"/>
    </location>
</feature>
<dbReference type="InterPro" id="IPR013321">
    <property type="entry name" value="Arc_rbn_hlx_hlx"/>
</dbReference>
<evidence type="ECO:0000256" key="8">
    <source>
        <dbReference type="HAMAP-Rule" id="MF_00476"/>
    </source>
</evidence>
<dbReference type="SUPFAM" id="SSF47598">
    <property type="entry name" value="Ribbon-helix-helix"/>
    <property type="match status" value="1"/>
</dbReference>